<feature type="transmembrane region" description="Helical" evidence="1">
    <location>
        <begin position="335"/>
        <end position="354"/>
    </location>
</feature>
<dbReference type="STRING" id="1798405.A3E64_00575"/>
<protein>
    <submittedName>
        <fullName evidence="2">Uncharacterized protein</fullName>
    </submittedName>
</protein>
<keyword evidence="1" id="KW-1133">Transmembrane helix</keyword>
<accession>A0A1G1ZKB9</accession>
<evidence type="ECO:0000313" key="2">
    <source>
        <dbReference type="EMBL" id="OGY64330.1"/>
    </source>
</evidence>
<gene>
    <name evidence="2" type="ORF">A3E64_00575</name>
</gene>
<keyword evidence="1" id="KW-0812">Transmembrane</keyword>
<evidence type="ECO:0000313" key="3">
    <source>
        <dbReference type="Proteomes" id="UP000177174"/>
    </source>
</evidence>
<comment type="caution">
    <text evidence="2">The sequence shown here is derived from an EMBL/GenBank/DDBJ whole genome shotgun (WGS) entry which is preliminary data.</text>
</comment>
<feature type="transmembrane region" description="Helical" evidence="1">
    <location>
        <begin position="271"/>
        <end position="299"/>
    </location>
</feature>
<evidence type="ECO:0000256" key="1">
    <source>
        <dbReference type="SAM" id="Phobius"/>
    </source>
</evidence>
<dbReference type="AlphaFoldDB" id="A0A1G1ZKB9"/>
<dbReference type="EMBL" id="MHJH01000021">
    <property type="protein sequence ID" value="OGY64330.1"/>
    <property type="molecule type" value="Genomic_DNA"/>
</dbReference>
<sequence>MTKLNKVAVAFVVLLGVIFVGNRALGSPGAMFAITPSAFQIKLNPGSVWSSGLSIINEGLEDLTVYLSAVNLDGELKPVLEEPQTVYEHSLAGWIQLSEKTFIVPGRQSITAPFVLKIPEIAQPGKHFAAILIGPQPLFSIGQKTLSSAGFISAVFSVQIPGVTSSAGRIKEFFSDKEIYGGSGVNFSLTFENLGNVNLKPFGEVAVHASSGELINKIPISMGDYDSVLPGRTRNWKFSWEGSDKLSSLGRYRAIASLSFGSPPETTSKEIFFWIIPLAPILLILAIMILPPMLIVFAAKTIKAYVNKILERELNRPQAIPLKYQSVSKAIWKPFALVIVLAFFGFGIGGAAYFTRNSVPETATQTASLIIQKSTFPNLLREMFPFFDSGFLSSVFEDDFVVFNYSNDNGSWPVYGVKVKDSQSFLAIVGPILEMNASKFYPHSIGFSNFKDGRLGNFRTRYAVGSLVGAAFNYGVYNNELVIATSYDGFKKAVEEGVDNSIDLTEN</sequence>
<organism evidence="2 3">
    <name type="scientific">Candidatus Harrisonbacteria bacterium RIFCSPHIGHO2_12_FULL_48_16</name>
    <dbReference type="NCBI Taxonomy" id="1798405"/>
    <lineage>
        <taxon>Bacteria</taxon>
        <taxon>Candidatus Harrisoniibacteriota</taxon>
    </lineage>
</organism>
<reference evidence="2 3" key="1">
    <citation type="journal article" date="2016" name="Nat. Commun.">
        <title>Thousands of microbial genomes shed light on interconnected biogeochemical processes in an aquifer system.</title>
        <authorList>
            <person name="Anantharaman K."/>
            <person name="Brown C.T."/>
            <person name="Hug L.A."/>
            <person name="Sharon I."/>
            <person name="Castelle C.J."/>
            <person name="Probst A.J."/>
            <person name="Thomas B.C."/>
            <person name="Singh A."/>
            <person name="Wilkins M.J."/>
            <person name="Karaoz U."/>
            <person name="Brodie E.L."/>
            <person name="Williams K.H."/>
            <person name="Hubbard S.S."/>
            <person name="Banfield J.F."/>
        </authorList>
    </citation>
    <scope>NUCLEOTIDE SEQUENCE [LARGE SCALE GENOMIC DNA]</scope>
</reference>
<name>A0A1G1ZKB9_9BACT</name>
<proteinExistence type="predicted"/>
<dbReference type="Proteomes" id="UP000177174">
    <property type="component" value="Unassembled WGS sequence"/>
</dbReference>
<keyword evidence="1" id="KW-0472">Membrane</keyword>